<dbReference type="RefSeq" id="WP_184772372.1">
    <property type="nucleotide sequence ID" value="NZ_JACHGI010000014.1"/>
</dbReference>
<dbReference type="EMBL" id="JACHGI010000014">
    <property type="protein sequence ID" value="MBB6469068.1"/>
    <property type="molecule type" value="Genomic_DNA"/>
</dbReference>
<gene>
    <name evidence="2" type="ORF">HNQ96_004957</name>
</gene>
<name>A0A8E1WII9_9HYPH</name>
<accession>A0A8E1WII9</accession>
<keyword evidence="1" id="KW-0732">Signal</keyword>
<reference evidence="2 3" key="1">
    <citation type="submission" date="2020-08" db="EMBL/GenBank/DDBJ databases">
        <title>Genomic Encyclopedia of Type Strains, Phase IV (KMG-IV): sequencing the most valuable type-strain genomes for metagenomic binning, comparative biology and taxonomic classification.</title>
        <authorList>
            <person name="Goeker M."/>
        </authorList>
    </citation>
    <scope>NUCLEOTIDE SEQUENCE [LARGE SCALE GENOMIC DNA]</scope>
    <source>
        <strain evidence="2 3">DSM 17454</strain>
    </source>
</reference>
<evidence type="ECO:0000313" key="3">
    <source>
        <dbReference type="Proteomes" id="UP000532373"/>
    </source>
</evidence>
<organism evidence="2 3">
    <name type="scientific">Aminobacter carboxidus</name>
    <dbReference type="NCBI Taxonomy" id="376165"/>
    <lineage>
        <taxon>Bacteria</taxon>
        <taxon>Pseudomonadati</taxon>
        <taxon>Pseudomonadota</taxon>
        <taxon>Alphaproteobacteria</taxon>
        <taxon>Hyphomicrobiales</taxon>
        <taxon>Phyllobacteriaceae</taxon>
        <taxon>Aminobacter</taxon>
    </lineage>
</organism>
<dbReference type="AlphaFoldDB" id="A0A8E1WII9"/>
<evidence type="ECO:0000313" key="2">
    <source>
        <dbReference type="EMBL" id="MBB6469068.1"/>
    </source>
</evidence>
<feature type="signal peptide" evidence="1">
    <location>
        <begin position="1"/>
        <end position="21"/>
    </location>
</feature>
<comment type="caution">
    <text evidence="2">The sequence shown here is derived from an EMBL/GenBank/DDBJ whole genome shotgun (WGS) entry which is preliminary data.</text>
</comment>
<sequence>MRQYSFLAALVTIASPVQAFAGNEAANVHYNYNMGTAEYFVGRSGTGGFGFNCQDKQQEGYRERYLIVLILPDTSLKKGDKVVFSRSSEKIALTMDNEEAILFDGHENWEAFSHIWNAVRAGDGITVAAGSKPPMNLATAGAAKVMPKTPCGE</sequence>
<evidence type="ECO:0000256" key="1">
    <source>
        <dbReference type="SAM" id="SignalP"/>
    </source>
</evidence>
<protein>
    <submittedName>
        <fullName evidence="2">Uncharacterized protein</fullName>
    </submittedName>
</protein>
<dbReference type="Proteomes" id="UP000532373">
    <property type="component" value="Unassembled WGS sequence"/>
</dbReference>
<feature type="chain" id="PRO_5034221883" evidence="1">
    <location>
        <begin position="22"/>
        <end position="153"/>
    </location>
</feature>
<proteinExistence type="predicted"/>